<keyword evidence="1" id="KW-0472">Membrane</keyword>
<feature type="transmembrane region" description="Helical" evidence="1">
    <location>
        <begin position="166"/>
        <end position="190"/>
    </location>
</feature>
<dbReference type="Proteomes" id="UP001465976">
    <property type="component" value="Unassembled WGS sequence"/>
</dbReference>
<protein>
    <submittedName>
        <fullName evidence="2">Uncharacterized protein</fullName>
    </submittedName>
</protein>
<keyword evidence="3" id="KW-1185">Reference proteome</keyword>
<sequence length="572" mass="62805">MDGLVPSLVLFAAYYLVERCIKFFLRRSSNEFFDHLYQSHKLPVFTGIAMGALITATITPACTRSAFNTASTYPDTEVCLTGRGILWTSELNRLDLYELYVVHHLGGLLALLSTVLLRWPLRPLLMIFASLVSEIPGDFLWMLAAYRDYRKETGSAITGSDVYTSLVGFNLAQYVLLRFTAMSYSFYILWSGGGRGMSDWELRSAYAMMIAHAIFCSLYVARQYRTLRKHLADVPAGKTLPATPLEFISLHTDHQPYHIQFNWFGAPWFFTIYGLFMGLGLAALTATVSILCPSLRAESMNTVVASAVLGARLFSLIFEDGLKQLLYAPIPTIFRPGFWLHGGIAGATFAAIYLYYVGEVTDLVTFGGSLAIGLPLFEFFSRIGCHCYGCCYGRPLTPEELSKARRFWLVFPPVVYSHPSNSVLSRSRPSWVGVPLVPIQLASAVTFFSLFAGVAVPLLIVYAVPVPVVGCIILIGHALIRLLTERYRSDYRGEGVKALGLSTTTGFLALTQMMVAASTLVWMAGRGGDSSITTPSGSLHQLGSPSLGGSLSSFGLGALVYGIHKGKIGYWV</sequence>
<evidence type="ECO:0000313" key="3">
    <source>
        <dbReference type="Proteomes" id="UP001465976"/>
    </source>
</evidence>
<keyword evidence="1" id="KW-1133">Transmembrane helix</keyword>
<gene>
    <name evidence="2" type="ORF">V5O48_012650</name>
</gene>
<dbReference type="EMBL" id="JBAHYK010001146">
    <property type="protein sequence ID" value="KAL0569317.1"/>
    <property type="molecule type" value="Genomic_DNA"/>
</dbReference>
<feature type="transmembrane region" description="Helical" evidence="1">
    <location>
        <begin position="99"/>
        <end position="117"/>
    </location>
</feature>
<name>A0ABR3F283_9AGAR</name>
<evidence type="ECO:0000313" key="2">
    <source>
        <dbReference type="EMBL" id="KAL0569317.1"/>
    </source>
</evidence>
<comment type="caution">
    <text evidence="2">The sequence shown here is derived from an EMBL/GenBank/DDBJ whole genome shotgun (WGS) entry which is preliminary data.</text>
</comment>
<dbReference type="InterPro" id="IPR001640">
    <property type="entry name" value="Lgt"/>
</dbReference>
<feature type="transmembrane region" description="Helical" evidence="1">
    <location>
        <begin position="202"/>
        <end position="221"/>
    </location>
</feature>
<keyword evidence="1" id="KW-0812">Transmembrane</keyword>
<evidence type="ECO:0000256" key="1">
    <source>
        <dbReference type="SAM" id="Phobius"/>
    </source>
</evidence>
<proteinExistence type="predicted"/>
<dbReference type="Pfam" id="PF01790">
    <property type="entry name" value="LGT"/>
    <property type="match status" value="1"/>
</dbReference>
<feature type="transmembrane region" description="Helical" evidence="1">
    <location>
        <begin position="431"/>
        <end position="453"/>
    </location>
</feature>
<accession>A0ABR3F283</accession>
<organism evidence="2 3">
    <name type="scientific">Marasmius crinis-equi</name>
    <dbReference type="NCBI Taxonomy" id="585013"/>
    <lineage>
        <taxon>Eukaryota</taxon>
        <taxon>Fungi</taxon>
        <taxon>Dikarya</taxon>
        <taxon>Basidiomycota</taxon>
        <taxon>Agaricomycotina</taxon>
        <taxon>Agaricomycetes</taxon>
        <taxon>Agaricomycetidae</taxon>
        <taxon>Agaricales</taxon>
        <taxon>Marasmiineae</taxon>
        <taxon>Marasmiaceae</taxon>
        <taxon>Marasmius</taxon>
    </lineage>
</organism>
<feature type="transmembrane region" description="Helical" evidence="1">
    <location>
        <begin position="501"/>
        <end position="524"/>
    </location>
</feature>
<feature type="transmembrane region" description="Helical" evidence="1">
    <location>
        <begin position="45"/>
        <end position="67"/>
    </location>
</feature>
<feature type="transmembrane region" description="Helical" evidence="1">
    <location>
        <begin position="268"/>
        <end position="292"/>
    </location>
</feature>
<feature type="transmembrane region" description="Helical" evidence="1">
    <location>
        <begin position="544"/>
        <end position="563"/>
    </location>
</feature>
<reference evidence="2 3" key="1">
    <citation type="submission" date="2024-02" db="EMBL/GenBank/DDBJ databases">
        <title>A draft genome for the cacao thread blight pathogen Marasmius crinis-equi.</title>
        <authorList>
            <person name="Cohen S.P."/>
            <person name="Baruah I.K."/>
            <person name="Amoako-Attah I."/>
            <person name="Bukari Y."/>
            <person name="Meinhardt L.W."/>
            <person name="Bailey B.A."/>
        </authorList>
    </citation>
    <scope>NUCLEOTIDE SEQUENCE [LARGE SCALE GENOMIC DNA]</scope>
    <source>
        <strain evidence="2 3">GH-76</strain>
    </source>
</reference>
<feature type="transmembrane region" description="Helical" evidence="1">
    <location>
        <begin position="459"/>
        <end position="480"/>
    </location>
</feature>
<feature type="transmembrane region" description="Helical" evidence="1">
    <location>
        <begin position="338"/>
        <end position="356"/>
    </location>
</feature>
<feature type="transmembrane region" description="Helical" evidence="1">
    <location>
        <begin position="124"/>
        <end position="146"/>
    </location>
</feature>